<dbReference type="AlphaFoldDB" id="A0A4D5RTP3"/>
<organism evidence="3">
    <name type="scientific">Ixodes scapularis</name>
    <name type="common">Black-legged tick</name>
    <name type="synonym">Deer tick</name>
    <dbReference type="NCBI Taxonomy" id="6945"/>
    <lineage>
        <taxon>Eukaryota</taxon>
        <taxon>Metazoa</taxon>
        <taxon>Ecdysozoa</taxon>
        <taxon>Arthropoda</taxon>
        <taxon>Chelicerata</taxon>
        <taxon>Arachnida</taxon>
        <taxon>Acari</taxon>
        <taxon>Parasitiformes</taxon>
        <taxon>Ixodida</taxon>
        <taxon>Ixodoidea</taxon>
        <taxon>Ixodidae</taxon>
        <taxon>Ixodinae</taxon>
        <taxon>Ixodes</taxon>
    </lineage>
</organism>
<dbReference type="SUPFAM" id="SSF49265">
    <property type="entry name" value="Fibronectin type III"/>
    <property type="match status" value="1"/>
</dbReference>
<evidence type="ECO:0000259" key="2">
    <source>
        <dbReference type="SMART" id="SM00060"/>
    </source>
</evidence>
<sequence>MVMPRMNILNCIVLIGWITTVTPTVMDPLGYDPTESLGVMNVRVVPLSPTKALVSWRAMWHNAFFKVLCFSPGQEAVPSVSVVLGEDHFDRSEKMALLSELRPSKNYTIVIQGCLMEVSCGIPTETWVITQPHRESNPEIESLRPTVEPVASVPDAASVITLVGGNSTTAAVKWTFRDTETVDIQASLDNSTWLNCTDPSDNCRMSSFYDDWLPYDRTGMTVFTHLLPGHRYSLWVRGCNHVGCGAARSLEVQTGMKVAA</sequence>
<proteinExistence type="predicted"/>
<evidence type="ECO:0000256" key="1">
    <source>
        <dbReference type="SAM" id="SignalP"/>
    </source>
</evidence>
<dbReference type="InterPro" id="IPR003961">
    <property type="entry name" value="FN3_dom"/>
</dbReference>
<feature type="signal peptide" evidence="1">
    <location>
        <begin position="1"/>
        <end position="23"/>
    </location>
</feature>
<dbReference type="VEuPathDB" id="VectorBase:ISCP_005949"/>
<protein>
    <submittedName>
        <fullName evidence="3">Putative secreted protein</fullName>
    </submittedName>
</protein>
<reference evidence="3" key="1">
    <citation type="submission" date="2019-04" db="EMBL/GenBank/DDBJ databases">
        <title>An insight into the mialome of Ixodes scapularis.</title>
        <authorList>
            <person name="Ribeiro J.M."/>
            <person name="Mather T.N."/>
            <person name="Karim S."/>
        </authorList>
    </citation>
    <scope>NUCLEOTIDE SEQUENCE</scope>
</reference>
<accession>A0A4D5RTP3</accession>
<name>A0A4D5RTP3_IXOSC</name>
<dbReference type="VEuPathDB" id="VectorBase:ISCW012492"/>
<feature type="domain" description="Fibronectin type-III" evidence="2">
    <location>
        <begin position="154"/>
        <end position="245"/>
    </location>
</feature>
<keyword evidence="1" id="KW-0732">Signal</keyword>
<evidence type="ECO:0000313" key="3">
    <source>
        <dbReference type="EMBL" id="MOY40126.1"/>
    </source>
</evidence>
<dbReference type="SMART" id="SM00060">
    <property type="entry name" value="FN3"/>
    <property type="match status" value="2"/>
</dbReference>
<feature type="domain" description="Fibronectin type-III" evidence="2">
    <location>
        <begin position="36"/>
        <end position="121"/>
    </location>
</feature>
<feature type="chain" id="PRO_5020037953" evidence="1">
    <location>
        <begin position="24"/>
        <end position="260"/>
    </location>
</feature>
<dbReference type="EMBL" id="GHJT01006155">
    <property type="protein sequence ID" value="MOY40126.1"/>
    <property type="molecule type" value="Transcribed_RNA"/>
</dbReference>
<dbReference type="InterPro" id="IPR036116">
    <property type="entry name" value="FN3_sf"/>
</dbReference>